<protein>
    <submittedName>
        <fullName evidence="1">Uncharacterized protein</fullName>
    </submittedName>
</protein>
<comment type="caution">
    <text evidence="1">The sequence shown here is derived from an EMBL/GenBank/DDBJ whole genome shotgun (WGS) entry which is preliminary data.</text>
</comment>
<sequence>MKHVSVAAPRLKPNAVFTAEQNFEIARHRSLVTSSQSYIHEDGAQDLGSERHSKSEKSVNECFTCSALPLPVKGQLDASADSPAIKPKIGMTESTSGACRGWEYGGASLAQSEDRSCHLR</sequence>
<dbReference type="Proteomes" id="UP001054837">
    <property type="component" value="Unassembled WGS sequence"/>
</dbReference>
<organism evidence="1 2">
    <name type="scientific">Caerostris darwini</name>
    <dbReference type="NCBI Taxonomy" id="1538125"/>
    <lineage>
        <taxon>Eukaryota</taxon>
        <taxon>Metazoa</taxon>
        <taxon>Ecdysozoa</taxon>
        <taxon>Arthropoda</taxon>
        <taxon>Chelicerata</taxon>
        <taxon>Arachnida</taxon>
        <taxon>Araneae</taxon>
        <taxon>Araneomorphae</taxon>
        <taxon>Entelegynae</taxon>
        <taxon>Araneoidea</taxon>
        <taxon>Araneidae</taxon>
        <taxon>Caerostris</taxon>
    </lineage>
</organism>
<gene>
    <name evidence="1" type="ORF">CDAR_458171</name>
</gene>
<accession>A0AAV4WUI3</accession>
<keyword evidence="2" id="KW-1185">Reference proteome</keyword>
<reference evidence="1 2" key="1">
    <citation type="submission" date="2021-06" db="EMBL/GenBank/DDBJ databases">
        <title>Caerostris darwini draft genome.</title>
        <authorList>
            <person name="Kono N."/>
            <person name="Arakawa K."/>
        </authorList>
    </citation>
    <scope>NUCLEOTIDE SEQUENCE [LARGE SCALE GENOMIC DNA]</scope>
</reference>
<proteinExistence type="predicted"/>
<evidence type="ECO:0000313" key="2">
    <source>
        <dbReference type="Proteomes" id="UP001054837"/>
    </source>
</evidence>
<name>A0AAV4WUI3_9ARAC</name>
<evidence type="ECO:0000313" key="1">
    <source>
        <dbReference type="EMBL" id="GIY86542.1"/>
    </source>
</evidence>
<dbReference type="AlphaFoldDB" id="A0AAV4WUI3"/>
<dbReference type="EMBL" id="BPLQ01015222">
    <property type="protein sequence ID" value="GIY86542.1"/>
    <property type="molecule type" value="Genomic_DNA"/>
</dbReference>